<dbReference type="PATRIC" id="fig|317.175.peg.141"/>
<dbReference type="GO" id="GO:0016052">
    <property type="term" value="P:carbohydrate catabolic process"/>
    <property type="evidence" value="ECO:0007669"/>
    <property type="project" value="TreeGrafter"/>
</dbReference>
<evidence type="ECO:0000256" key="6">
    <source>
        <dbReference type="ARBA" id="ARBA00048791"/>
    </source>
</evidence>
<protein>
    <recommendedName>
        <fullName evidence="3 7">Deoxyribose-phosphate aldolase</fullName>
        <ecNumber evidence="3 7">4.1.2.4</ecNumber>
    </recommendedName>
</protein>
<comment type="caution">
    <text evidence="8">The sequence shown here is derived from an EMBL/GenBank/DDBJ whole genome shotgun (WGS) entry which is preliminary data.</text>
</comment>
<dbReference type="Pfam" id="PF01791">
    <property type="entry name" value="DeoC"/>
    <property type="match status" value="1"/>
</dbReference>
<dbReference type="EMBL" id="JPQU01000011">
    <property type="protein sequence ID" value="KFE58116.1"/>
    <property type="molecule type" value="Genomic_DNA"/>
</dbReference>
<evidence type="ECO:0000256" key="2">
    <source>
        <dbReference type="ARBA" id="ARBA00009473"/>
    </source>
</evidence>
<dbReference type="GO" id="GO:0005737">
    <property type="term" value="C:cytoplasm"/>
    <property type="evidence" value="ECO:0007669"/>
    <property type="project" value="InterPro"/>
</dbReference>
<evidence type="ECO:0000256" key="1">
    <source>
        <dbReference type="ARBA" id="ARBA00004816"/>
    </source>
</evidence>
<dbReference type="InterPro" id="IPR011343">
    <property type="entry name" value="DeoC"/>
</dbReference>
<accession>A0A085VRQ3</accession>
<keyword evidence="5" id="KW-0704">Schiff base</keyword>
<comment type="catalytic activity">
    <reaction evidence="6">
        <text>2-deoxy-D-ribose 5-phosphate = D-glyceraldehyde 3-phosphate + acetaldehyde</text>
        <dbReference type="Rhea" id="RHEA:12821"/>
        <dbReference type="ChEBI" id="CHEBI:15343"/>
        <dbReference type="ChEBI" id="CHEBI:59776"/>
        <dbReference type="ChEBI" id="CHEBI:62877"/>
        <dbReference type="EC" id="4.1.2.4"/>
    </reaction>
</comment>
<organism evidence="8 9">
    <name type="scientific">Pseudomonas syringae</name>
    <dbReference type="NCBI Taxonomy" id="317"/>
    <lineage>
        <taxon>Bacteria</taxon>
        <taxon>Pseudomonadati</taxon>
        <taxon>Pseudomonadota</taxon>
        <taxon>Gammaproteobacteria</taxon>
        <taxon>Pseudomonadales</taxon>
        <taxon>Pseudomonadaceae</taxon>
        <taxon>Pseudomonas</taxon>
    </lineage>
</organism>
<dbReference type="PIRSF" id="PIRSF001357">
    <property type="entry name" value="DeoC"/>
    <property type="match status" value="1"/>
</dbReference>
<evidence type="ECO:0000256" key="5">
    <source>
        <dbReference type="ARBA" id="ARBA00023270"/>
    </source>
</evidence>
<dbReference type="GO" id="GO:0009264">
    <property type="term" value="P:deoxyribonucleotide catabolic process"/>
    <property type="evidence" value="ECO:0007669"/>
    <property type="project" value="UniProtKB-UniRule"/>
</dbReference>
<dbReference type="InterPro" id="IPR002915">
    <property type="entry name" value="DeoC/FbaB/LacD_aldolase"/>
</dbReference>
<dbReference type="AlphaFoldDB" id="A0A085VRQ3"/>
<dbReference type="CDD" id="cd00959">
    <property type="entry name" value="DeoC"/>
    <property type="match status" value="1"/>
</dbReference>
<dbReference type="Proteomes" id="UP000028631">
    <property type="component" value="Unassembled WGS sequence"/>
</dbReference>
<dbReference type="InterPro" id="IPR013785">
    <property type="entry name" value="Aldolase_TIM"/>
</dbReference>
<proteinExistence type="inferred from homology"/>
<evidence type="ECO:0000256" key="7">
    <source>
        <dbReference type="NCBIfam" id="TIGR00126"/>
    </source>
</evidence>
<evidence type="ECO:0000256" key="3">
    <source>
        <dbReference type="ARBA" id="ARBA00012515"/>
    </source>
</evidence>
<dbReference type="PANTHER" id="PTHR10889">
    <property type="entry name" value="DEOXYRIBOSE-PHOSPHATE ALDOLASE"/>
    <property type="match status" value="1"/>
</dbReference>
<evidence type="ECO:0000313" key="8">
    <source>
        <dbReference type="EMBL" id="KFE58116.1"/>
    </source>
</evidence>
<dbReference type="OrthoDB" id="6579831at2"/>
<name>A0A085VRQ3_PSESX</name>
<dbReference type="NCBIfam" id="TIGR00126">
    <property type="entry name" value="deoC"/>
    <property type="match status" value="1"/>
</dbReference>
<dbReference type="RefSeq" id="WP_032624991.1">
    <property type="nucleotide sequence ID" value="NZ_JPQU01000011.1"/>
</dbReference>
<reference evidence="8 9" key="1">
    <citation type="submission" date="2014-07" db="EMBL/GenBank/DDBJ databases">
        <title>Draft Genome Sequences of Environmental Pseudomonas syringae strains.</title>
        <authorList>
            <person name="Baltrus D.A."/>
            <person name="Berge O."/>
            <person name="Morris C."/>
        </authorList>
    </citation>
    <scope>NUCLEOTIDE SEQUENCE [LARGE SCALE GENOMIC DNA]</scope>
    <source>
        <strain evidence="8 9">GAW0119</strain>
    </source>
</reference>
<comment type="similarity">
    <text evidence="2">Belongs to the DeoC/FbaB aldolase family. DeoC type 2 subfamily.</text>
</comment>
<dbReference type="Gene3D" id="3.20.20.70">
    <property type="entry name" value="Aldolase class I"/>
    <property type="match status" value="1"/>
</dbReference>
<dbReference type="SMART" id="SM01133">
    <property type="entry name" value="DeoC"/>
    <property type="match status" value="1"/>
</dbReference>
<dbReference type="SUPFAM" id="SSF51569">
    <property type="entry name" value="Aldolase"/>
    <property type="match status" value="1"/>
</dbReference>
<evidence type="ECO:0000313" key="9">
    <source>
        <dbReference type="Proteomes" id="UP000028631"/>
    </source>
</evidence>
<dbReference type="GO" id="GO:0004139">
    <property type="term" value="F:deoxyribose-phosphate aldolase activity"/>
    <property type="evidence" value="ECO:0007669"/>
    <property type="project" value="UniProtKB-UniRule"/>
</dbReference>
<keyword evidence="9" id="KW-1185">Reference proteome</keyword>
<sequence>MSSAVDSDKEQRAQEAIGLLDLMALNTDDTEERIVGICQRALTPVGGVAAVCVYPRFTLLARTTLDRQQTPDIRVVAVVNFPYGSPNVDNAASEARAAVMAGADEVEMVYPFRTLLSGDRRTGLDMIAACRAACGRRVSLTVTLETGDLRDPQIIRNACRDAITSGADFIKTSTGKLVGTATPQAARIMLETIADVGGQVGLKFCGGIRTFDEAEVFLDMAQSRFGPQWVNAQRVRLTGSSLLDDILSRLGVLAPGPYGT</sequence>
<dbReference type="PANTHER" id="PTHR10889:SF3">
    <property type="entry name" value="DEOXYRIBOSE-PHOSPHATE ALDOLASE"/>
    <property type="match status" value="1"/>
</dbReference>
<comment type="pathway">
    <text evidence="1">Carbohydrate degradation; 2-deoxy-D-ribose 1-phosphate degradation; D-glyceraldehyde 3-phosphate and acetaldehyde from 2-deoxy-alpha-D-ribose 1-phosphate: step 2/2.</text>
</comment>
<keyword evidence="4" id="KW-0456">Lyase</keyword>
<gene>
    <name evidence="8" type="ORF">IV01_00655</name>
</gene>
<dbReference type="EC" id="4.1.2.4" evidence="3 7"/>
<evidence type="ECO:0000256" key="4">
    <source>
        <dbReference type="ARBA" id="ARBA00023239"/>
    </source>
</evidence>